<evidence type="ECO:0008006" key="3">
    <source>
        <dbReference type="Google" id="ProtNLM"/>
    </source>
</evidence>
<sequence>MPPRPLIGGLLGGSVLGLSAVDPAALQTREWARRGSCATHYATCSTMRPALPCAPCAMRSCTMCRGQGNGNARTAHIIRHRSQQRAHTYQSAELSVLHYERARSRPCVWEAQKEKLKNGAVDKDGVGNAPQTVQEGS</sequence>
<organism evidence="2">
    <name type="scientific">Eutreptiella gymnastica</name>
    <dbReference type="NCBI Taxonomy" id="73025"/>
    <lineage>
        <taxon>Eukaryota</taxon>
        <taxon>Discoba</taxon>
        <taxon>Euglenozoa</taxon>
        <taxon>Euglenida</taxon>
        <taxon>Spirocuta</taxon>
        <taxon>Euglenophyceae</taxon>
        <taxon>Eutreptiales</taxon>
        <taxon>Eutreptiaceae</taxon>
        <taxon>Eutreptiella</taxon>
    </lineage>
</organism>
<evidence type="ECO:0000313" key="2">
    <source>
        <dbReference type="EMBL" id="CAE0824054.1"/>
    </source>
</evidence>
<reference evidence="2" key="1">
    <citation type="submission" date="2021-01" db="EMBL/GenBank/DDBJ databases">
        <authorList>
            <person name="Corre E."/>
            <person name="Pelletier E."/>
            <person name="Niang G."/>
            <person name="Scheremetjew M."/>
            <person name="Finn R."/>
            <person name="Kale V."/>
            <person name="Holt S."/>
            <person name="Cochrane G."/>
            <person name="Meng A."/>
            <person name="Brown T."/>
            <person name="Cohen L."/>
        </authorList>
    </citation>
    <scope>NUCLEOTIDE SEQUENCE</scope>
    <source>
        <strain evidence="2">CCMP1594</strain>
    </source>
</reference>
<feature type="chain" id="PRO_5031169079" description="Secreted protein" evidence="1">
    <location>
        <begin position="21"/>
        <end position="137"/>
    </location>
</feature>
<dbReference type="EMBL" id="HBJA01102365">
    <property type="protein sequence ID" value="CAE0824054.1"/>
    <property type="molecule type" value="Transcribed_RNA"/>
</dbReference>
<evidence type="ECO:0000256" key="1">
    <source>
        <dbReference type="SAM" id="SignalP"/>
    </source>
</evidence>
<accession>A0A7S4LEI7</accession>
<gene>
    <name evidence="2" type="ORF">EGYM00163_LOCUS35258</name>
</gene>
<protein>
    <recommendedName>
        <fullName evidence="3">Secreted protein</fullName>
    </recommendedName>
</protein>
<proteinExistence type="predicted"/>
<name>A0A7S4LEI7_9EUGL</name>
<keyword evidence="1" id="KW-0732">Signal</keyword>
<feature type="signal peptide" evidence="1">
    <location>
        <begin position="1"/>
        <end position="20"/>
    </location>
</feature>
<dbReference type="AlphaFoldDB" id="A0A7S4LEI7"/>